<evidence type="ECO:0000313" key="3">
    <source>
        <dbReference type="Proteomes" id="UP001500827"/>
    </source>
</evidence>
<dbReference type="InterPro" id="IPR054597">
    <property type="entry name" value="FeeM_cat"/>
</dbReference>
<comment type="caution">
    <text evidence="2">The sequence shown here is derived from an EMBL/GenBank/DDBJ whole genome shotgun (WGS) entry which is preliminary data.</text>
</comment>
<name>A0ABP7L1F6_9SPHN</name>
<accession>A0ABP7L1F6</accession>
<feature type="domain" description="N-acyl amino acid synthase FeeM catalytic core" evidence="1">
    <location>
        <begin position="1"/>
        <end position="144"/>
    </location>
</feature>
<dbReference type="Proteomes" id="UP001500827">
    <property type="component" value="Unassembled WGS sequence"/>
</dbReference>
<organism evidence="2 3">
    <name type="scientific">Sphingomonas limnosediminicola</name>
    <dbReference type="NCBI Taxonomy" id="940133"/>
    <lineage>
        <taxon>Bacteria</taxon>
        <taxon>Pseudomonadati</taxon>
        <taxon>Pseudomonadota</taxon>
        <taxon>Alphaproteobacteria</taxon>
        <taxon>Sphingomonadales</taxon>
        <taxon>Sphingomonadaceae</taxon>
        <taxon>Sphingomonas</taxon>
    </lineage>
</organism>
<protein>
    <recommendedName>
        <fullName evidence="1">N-acyl amino acid synthase FeeM catalytic core domain-containing protein</fullName>
    </recommendedName>
</protein>
<sequence length="213" mass="23909">MYSWRGYGHNHALPATPNSVTFTASSQDEVIGTLTLNVDSPPGGLAADRTFPEEIERFRGAPGAKLCELAKFAFDSSTPARPRLAALFHIIFMYGSMHYDCTDLFIEVNPRHRRFYEVMLGFAPVGKPKTNAIVNAPAQLMWLNVNRIREFIDRHAGDECETSRSLYSHFFSPQEAEGIYGRLAALGAPSIAPQQREQRARPFLISWLHPDRA</sequence>
<dbReference type="InterPro" id="IPR016181">
    <property type="entry name" value="Acyl_CoA_acyltransferase"/>
</dbReference>
<gene>
    <name evidence="2" type="ORF">GCM10022276_10470</name>
</gene>
<proteinExistence type="predicted"/>
<dbReference type="Pfam" id="PF21926">
    <property type="entry name" value="FeeM"/>
    <property type="match status" value="1"/>
</dbReference>
<reference evidence="3" key="1">
    <citation type="journal article" date="2019" name="Int. J. Syst. Evol. Microbiol.">
        <title>The Global Catalogue of Microorganisms (GCM) 10K type strain sequencing project: providing services to taxonomists for standard genome sequencing and annotation.</title>
        <authorList>
            <consortium name="The Broad Institute Genomics Platform"/>
            <consortium name="The Broad Institute Genome Sequencing Center for Infectious Disease"/>
            <person name="Wu L."/>
            <person name="Ma J."/>
        </authorList>
    </citation>
    <scope>NUCLEOTIDE SEQUENCE [LARGE SCALE GENOMIC DNA]</scope>
    <source>
        <strain evidence="3">JCM 17543</strain>
    </source>
</reference>
<dbReference type="Gene3D" id="3.40.630.30">
    <property type="match status" value="1"/>
</dbReference>
<keyword evidence="3" id="KW-1185">Reference proteome</keyword>
<dbReference type="SUPFAM" id="SSF55729">
    <property type="entry name" value="Acyl-CoA N-acyltransferases (Nat)"/>
    <property type="match status" value="1"/>
</dbReference>
<dbReference type="EMBL" id="BAABBM010000001">
    <property type="protein sequence ID" value="GAA3893185.1"/>
    <property type="molecule type" value="Genomic_DNA"/>
</dbReference>
<evidence type="ECO:0000313" key="2">
    <source>
        <dbReference type="EMBL" id="GAA3893185.1"/>
    </source>
</evidence>
<evidence type="ECO:0000259" key="1">
    <source>
        <dbReference type="Pfam" id="PF21926"/>
    </source>
</evidence>